<dbReference type="Proteomes" id="UP000291831">
    <property type="component" value="Unassembled WGS sequence"/>
</dbReference>
<name>A0A8B3S200_9EURY</name>
<comment type="caution">
    <text evidence="1">The sequence shown here is derived from an EMBL/GenBank/DDBJ whole genome shotgun (WGS) entry which is preliminary data.</text>
</comment>
<sequence length="233" mass="25299">MNMIYISIDDTDNLESRGTGRLARMIAAELSKSHTIFGVTRHQLYVHEDIPFTSHNSCAVIHLKDNEDGTLKDLFKTTKEMMLADFIEGSDPGLAVASSDKISPCIVYFGMDAKRTVLTQERARDIAKNTNTLLGGLGGTEDGVIGAVAGIGLASMKCDGRFVLKDRTRELTGTQHIADILSAGIDQIMTLDGQIVTDGFIDLQKSPKPSFVQGKAVLFVEKCGSEFIALKKD</sequence>
<reference evidence="2" key="1">
    <citation type="submission" date="2019-01" db="EMBL/GenBank/DDBJ databases">
        <title>Anaerobic oxidation of ethane by archaea from a marine hydrocarbon seep.</title>
        <authorList>
            <person name="Musat F."/>
        </authorList>
    </citation>
    <scope>NUCLEOTIDE SEQUENCE [LARGE SCALE GENOMIC DNA]</scope>
</reference>
<evidence type="ECO:0000313" key="2">
    <source>
        <dbReference type="Proteomes" id="UP000291831"/>
    </source>
</evidence>
<dbReference type="Gene3D" id="3.30.70.2200">
    <property type="match status" value="1"/>
</dbReference>
<dbReference type="AlphaFoldDB" id="A0A8B3S200"/>
<protein>
    <submittedName>
        <fullName evidence="1">Uncharacterized protein</fullName>
    </submittedName>
</protein>
<evidence type="ECO:0000313" key="1">
    <source>
        <dbReference type="EMBL" id="RZB29019.1"/>
    </source>
</evidence>
<dbReference type="PANTHER" id="PTHR40705">
    <property type="entry name" value="TRNA(ILE2) 2-AGMATINYLCYTIDINE SYNTHETASE TIAS"/>
    <property type="match status" value="1"/>
</dbReference>
<dbReference type="EMBL" id="RPGO01000033">
    <property type="protein sequence ID" value="RZB29019.1"/>
    <property type="molecule type" value="Genomic_DNA"/>
</dbReference>
<proteinExistence type="predicted"/>
<gene>
    <name evidence="1" type="ORF">AEth_01623</name>
</gene>
<accession>A0A8B3S200</accession>
<dbReference type="PANTHER" id="PTHR40705:SF2">
    <property type="entry name" value="DUF1743 DOMAIN-CONTAINING PROTEIN"/>
    <property type="match status" value="1"/>
</dbReference>
<organism evidence="1 2">
    <name type="scientific">Candidatus Argoarchaeum ethanivorans</name>
    <dbReference type="NCBI Taxonomy" id="2608793"/>
    <lineage>
        <taxon>Archaea</taxon>
        <taxon>Methanobacteriati</taxon>
        <taxon>Methanobacteriota</taxon>
        <taxon>Stenosarchaea group</taxon>
        <taxon>Methanomicrobia</taxon>
        <taxon>Methanosarcinales</taxon>
        <taxon>Methanosarcinales incertae sedis</taxon>
        <taxon>GOM Arc I cluster</taxon>
        <taxon>Candidatus Argoarchaeum</taxon>
    </lineage>
</organism>